<dbReference type="OrthoDB" id="9805986at2"/>
<sequence>MRLAGKTAIVTGAASGFGAGIAQRFVAEGAQVMIADINAAAAEARAEEMGAMACPVDVADGVSVAAMAAAAQAAWGRVDILVNNAGVTHLPQPLEEVSEDDFDRVWRVNVRSVYLTARAFVPMMKAAGTGAILNVASTAGLSPRPRLSWYNASKGWMLSATEAMAIELAPDGVRVNALAPVAGETPLLASFMGGDTPEMRAKFLSTIPIGRFSTPADMAAAATFLCSDEAAMITGAVLRVDGGRCI</sequence>
<protein>
    <submittedName>
        <fullName evidence="3">3-oxoacyl-[acyl-carrier protein] reductase</fullName>
    </submittedName>
</protein>
<reference evidence="4" key="1">
    <citation type="submission" date="2017-01" db="EMBL/GenBank/DDBJ databases">
        <authorList>
            <person name="Varghese N."/>
            <person name="Submissions S."/>
        </authorList>
    </citation>
    <scope>NUCLEOTIDE SEQUENCE [LARGE SCALE GENOMIC DNA]</scope>
    <source>
        <strain evidence="4">DSM 18714</strain>
    </source>
</reference>
<evidence type="ECO:0000256" key="2">
    <source>
        <dbReference type="ARBA" id="ARBA00023002"/>
    </source>
</evidence>
<dbReference type="InterPro" id="IPR002347">
    <property type="entry name" value="SDR_fam"/>
</dbReference>
<evidence type="ECO:0000313" key="3">
    <source>
        <dbReference type="EMBL" id="SIS87277.1"/>
    </source>
</evidence>
<dbReference type="NCBIfam" id="NF005559">
    <property type="entry name" value="PRK07231.1"/>
    <property type="match status" value="1"/>
</dbReference>
<dbReference type="AlphaFoldDB" id="A0A1N7MMG9"/>
<dbReference type="Pfam" id="PF13561">
    <property type="entry name" value="adh_short_C2"/>
    <property type="match status" value="1"/>
</dbReference>
<keyword evidence="4" id="KW-1185">Reference proteome</keyword>
<organism evidence="3 4">
    <name type="scientific">Phaeovulum vinaykumarii</name>
    <dbReference type="NCBI Taxonomy" id="407234"/>
    <lineage>
        <taxon>Bacteria</taxon>
        <taxon>Pseudomonadati</taxon>
        <taxon>Pseudomonadota</taxon>
        <taxon>Alphaproteobacteria</taxon>
        <taxon>Rhodobacterales</taxon>
        <taxon>Paracoccaceae</taxon>
        <taxon>Phaeovulum</taxon>
    </lineage>
</organism>
<dbReference type="PANTHER" id="PTHR43639">
    <property type="entry name" value="OXIDOREDUCTASE, SHORT-CHAIN DEHYDROGENASE/REDUCTASE FAMILY (AFU_ORTHOLOGUE AFUA_5G02870)"/>
    <property type="match status" value="1"/>
</dbReference>
<dbReference type="FunFam" id="3.40.50.720:FF:000084">
    <property type="entry name" value="Short-chain dehydrogenase reductase"/>
    <property type="match status" value="1"/>
</dbReference>
<dbReference type="EMBL" id="FTOM01000008">
    <property type="protein sequence ID" value="SIS87277.1"/>
    <property type="molecule type" value="Genomic_DNA"/>
</dbReference>
<dbReference type="InterPro" id="IPR036291">
    <property type="entry name" value="NAD(P)-bd_dom_sf"/>
</dbReference>
<dbReference type="Gene3D" id="3.40.50.720">
    <property type="entry name" value="NAD(P)-binding Rossmann-like Domain"/>
    <property type="match status" value="1"/>
</dbReference>
<dbReference type="RefSeq" id="WP_076367152.1">
    <property type="nucleotide sequence ID" value="NZ_FTOM01000008.1"/>
</dbReference>
<dbReference type="STRING" id="407234.SAMN05421795_10892"/>
<dbReference type="Proteomes" id="UP000186098">
    <property type="component" value="Unassembled WGS sequence"/>
</dbReference>
<proteinExistence type="inferred from homology"/>
<evidence type="ECO:0000256" key="1">
    <source>
        <dbReference type="ARBA" id="ARBA00006484"/>
    </source>
</evidence>
<gene>
    <name evidence="3" type="ORF">SAMN05421795_10892</name>
</gene>
<comment type="similarity">
    <text evidence="1">Belongs to the short-chain dehydrogenases/reductases (SDR) family.</text>
</comment>
<keyword evidence="2" id="KW-0560">Oxidoreductase</keyword>
<dbReference type="GO" id="GO:0016491">
    <property type="term" value="F:oxidoreductase activity"/>
    <property type="evidence" value="ECO:0007669"/>
    <property type="project" value="UniProtKB-KW"/>
</dbReference>
<accession>A0A1N7MMG9</accession>
<dbReference type="PANTHER" id="PTHR43639:SF1">
    <property type="entry name" value="SHORT-CHAIN DEHYDROGENASE_REDUCTASE FAMILY PROTEIN"/>
    <property type="match status" value="1"/>
</dbReference>
<evidence type="ECO:0000313" key="4">
    <source>
        <dbReference type="Proteomes" id="UP000186098"/>
    </source>
</evidence>
<dbReference type="SUPFAM" id="SSF51735">
    <property type="entry name" value="NAD(P)-binding Rossmann-fold domains"/>
    <property type="match status" value="1"/>
</dbReference>
<name>A0A1N7MMG9_9RHOB</name>
<dbReference type="PRINTS" id="PR00081">
    <property type="entry name" value="GDHRDH"/>
</dbReference>
<dbReference type="PRINTS" id="PR00080">
    <property type="entry name" value="SDRFAMILY"/>
</dbReference>